<protein>
    <submittedName>
        <fullName evidence="1">Uncharacterized protein</fullName>
    </submittedName>
</protein>
<dbReference type="Proteomes" id="UP000199322">
    <property type="component" value="Unassembled WGS sequence"/>
</dbReference>
<evidence type="ECO:0000313" key="4">
    <source>
        <dbReference type="Proteomes" id="UP000297288"/>
    </source>
</evidence>
<dbReference type="STRING" id="28234.SAMN04488588_0910"/>
<dbReference type="OrthoDB" id="47275at2"/>
<evidence type="ECO:0000313" key="1">
    <source>
        <dbReference type="EMBL" id="SDC35139.1"/>
    </source>
</evidence>
<keyword evidence="3" id="KW-1185">Reference proteome</keyword>
<dbReference type="AlphaFoldDB" id="A0A1G6KVK7"/>
<reference evidence="1 3" key="1">
    <citation type="submission" date="2016-10" db="EMBL/GenBank/DDBJ databases">
        <authorList>
            <person name="de Groot N.N."/>
        </authorList>
    </citation>
    <scope>NUCLEOTIDE SEQUENCE [LARGE SCALE GENOMIC DNA]</scope>
    <source>
        <strain evidence="1 3">WG14</strain>
    </source>
</reference>
<evidence type="ECO:0000313" key="3">
    <source>
        <dbReference type="Proteomes" id="UP000199322"/>
    </source>
</evidence>
<proteinExistence type="predicted"/>
<accession>A0A1G6KVK7</accession>
<organism evidence="1 3">
    <name type="scientific">Geotoga petraea</name>
    <dbReference type="NCBI Taxonomy" id="28234"/>
    <lineage>
        <taxon>Bacteria</taxon>
        <taxon>Thermotogati</taxon>
        <taxon>Thermotogota</taxon>
        <taxon>Thermotogae</taxon>
        <taxon>Petrotogales</taxon>
        <taxon>Petrotogaceae</taxon>
        <taxon>Geotoga</taxon>
    </lineage>
</organism>
<dbReference type="Proteomes" id="UP000297288">
    <property type="component" value="Unassembled WGS sequence"/>
</dbReference>
<dbReference type="RefSeq" id="WP_091403169.1">
    <property type="nucleotide sequence ID" value="NZ_FMYV01000003.1"/>
</dbReference>
<sequence>MACNLCNSKDSDIQQTIIEDGIVKHIEYCKNCFKEVQKNHLNKLSSTSSKKMKIINSFGDRIVSKEAYNKIIFDPYHERIVTELPLNILKSTFISDEFSMKRNEKTSIDRNIKYLEFSLDKAQNFEDNLRIKRLKKLIDFFKSIK</sequence>
<reference evidence="2 4" key="2">
    <citation type="submission" date="2019-04" db="EMBL/GenBank/DDBJ databases">
        <title>Draft genome sequence data and analysis of a Fermenting Bacterium, Geotoga petraea strain HO-Geo1, isolated from heavy-oil petroleum reservoir in Russia.</title>
        <authorList>
            <person name="Grouzdev D.S."/>
            <person name="Semenova E.M."/>
            <person name="Sokolova D.S."/>
            <person name="Tourova T.P."/>
            <person name="Poltaraus A.B."/>
            <person name="Nazina T.N."/>
        </authorList>
    </citation>
    <scope>NUCLEOTIDE SEQUENCE [LARGE SCALE GENOMIC DNA]</scope>
    <source>
        <strain evidence="2 4">HO-Geo1</strain>
    </source>
</reference>
<gene>
    <name evidence="2" type="ORF">E4650_00725</name>
    <name evidence="1" type="ORF">SAMN04488588_0910</name>
</gene>
<dbReference type="EMBL" id="SRME01000001">
    <property type="protein sequence ID" value="TGG88755.1"/>
    <property type="molecule type" value="Genomic_DNA"/>
</dbReference>
<evidence type="ECO:0000313" key="2">
    <source>
        <dbReference type="EMBL" id="TGG88755.1"/>
    </source>
</evidence>
<name>A0A1G6KVK7_9BACT</name>
<dbReference type="EMBL" id="FMYV01000003">
    <property type="protein sequence ID" value="SDC35139.1"/>
    <property type="molecule type" value="Genomic_DNA"/>
</dbReference>